<evidence type="ECO:0008006" key="4">
    <source>
        <dbReference type="Google" id="ProtNLM"/>
    </source>
</evidence>
<accession>A0A1C2DEF4</accession>
<dbReference type="Gene3D" id="3.40.50.300">
    <property type="entry name" value="P-loop containing nucleotide triphosphate hydrolases"/>
    <property type="match status" value="1"/>
</dbReference>
<dbReference type="RefSeq" id="WP_024923230.1">
    <property type="nucleotide sequence ID" value="NZ_MDEO01000036.1"/>
</dbReference>
<feature type="region of interest" description="Disordered" evidence="1">
    <location>
        <begin position="526"/>
        <end position="552"/>
    </location>
</feature>
<gene>
    <name evidence="2" type="ORF">QV13_26820</name>
</gene>
<dbReference type="STRING" id="1566387.QV13_26820"/>
<name>A0A1C2DEF4_9HYPH</name>
<dbReference type="InterPro" id="IPR027417">
    <property type="entry name" value="P-loop_NTPase"/>
</dbReference>
<evidence type="ECO:0000313" key="3">
    <source>
        <dbReference type="Proteomes" id="UP000094412"/>
    </source>
</evidence>
<feature type="compositionally biased region" description="Basic and acidic residues" evidence="1">
    <location>
        <begin position="534"/>
        <end position="552"/>
    </location>
</feature>
<dbReference type="EMBL" id="MDEO01000036">
    <property type="protein sequence ID" value="OCX13144.1"/>
    <property type="molecule type" value="Genomic_DNA"/>
</dbReference>
<protein>
    <recommendedName>
        <fullName evidence="4">Terminase</fullName>
    </recommendedName>
</protein>
<dbReference type="Proteomes" id="UP000094412">
    <property type="component" value="Unassembled WGS sequence"/>
</dbReference>
<dbReference type="Gene3D" id="3.30.420.240">
    <property type="match status" value="1"/>
</dbReference>
<dbReference type="OrthoDB" id="9801658at2"/>
<dbReference type="InterPro" id="IPR012036">
    <property type="entry name" value="Phage_Mu_Gp28"/>
</dbReference>
<sequence>MTVAAARDFVRGEDAAKPVLSRDPEQLPVELPRGSELPADHDPLADGILMLHQKEWLEDRSDLKVAEKGRRTGITYAEALDDTIISASKRGEGGDNVFYIGDTKDKGREFIGYVAHFAKIVAKELVAIEDFMFEDEQADGSTKYISAYRVRFASGYRVEALSSNPANIRGLQGIVVIDEAAYHRDVRAVIDAVNALLIWGGKVRVISTHNGVLNAFNELIREARAGKNPFKIHHIPFQAAVDNGLYQRVCLTRGWTFSIEAQAKWEQLIRGSYGAREAQMQQELDAIPADAQGAALTRVVIERVKDPTVPVVRVQLPDSFKSLDKSMREAVIRDLCREKLKPILDKLDPDRAHVFGMDFARSGDVSALKADEIGQDTVRRCRLVLELRNVPYEAQRDILFYVGDNLPRLSGGALDATGNGGYLAEVAAQRWGECIVEVKLSAEWYRENSPRYVEAFGDLTVTIPADEDVIRDHQALQYVNGIIKVPDDHRHKGEDGLDRHGDTAIAGILAWFASLQMTLSYGYESARPGASDSRGGDDRRERSIDVEMRGRL</sequence>
<comment type="caution">
    <text evidence="2">The sequence shown here is derived from an EMBL/GenBank/DDBJ whole genome shotgun (WGS) entry which is preliminary data.</text>
</comment>
<evidence type="ECO:0000256" key="1">
    <source>
        <dbReference type="SAM" id="MobiDB-lite"/>
    </source>
</evidence>
<proteinExistence type="predicted"/>
<keyword evidence="3" id="KW-1185">Reference proteome</keyword>
<dbReference type="PIRSF" id="PIRSF007056">
    <property type="entry name" value="UCP007056"/>
    <property type="match status" value="1"/>
</dbReference>
<dbReference type="AlphaFoldDB" id="A0A1C2DEF4"/>
<reference evidence="2 3" key="1">
    <citation type="submission" date="2016-08" db="EMBL/GenBank/DDBJ databases">
        <title>Whole genome sequence of Mesorhizobium sp. strain UASWS1009 isolated from industrial sewage.</title>
        <authorList>
            <person name="Crovadore J."/>
            <person name="Calmin G."/>
            <person name="Chablais R."/>
            <person name="Cochard B."/>
            <person name="Lefort F."/>
        </authorList>
    </citation>
    <scope>NUCLEOTIDE SEQUENCE [LARGE SCALE GENOMIC DNA]</scope>
    <source>
        <strain evidence="2 3">UASWS1009</strain>
    </source>
</reference>
<evidence type="ECO:0000313" key="2">
    <source>
        <dbReference type="EMBL" id="OCX13144.1"/>
    </source>
</evidence>
<organism evidence="2 3">
    <name type="scientific">Mesorhizobium hungaricum</name>
    <dbReference type="NCBI Taxonomy" id="1566387"/>
    <lineage>
        <taxon>Bacteria</taxon>
        <taxon>Pseudomonadati</taxon>
        <taxon>Pseudomonadota</taxon>
        <taxon>Alphaproteobacteria</taxon>
        <taxon>Hyphomicrobiales</taxon>
        <taxon>Phyllobacteriaceae</taxon>
        <taxon>Mesorhizobium</taxon>
    </lineage>
</organism>